<dbReference type="InterPro" id="IPR013783">
    <property type="entry name" value="Ig-like_fold"/>
</dbReference>
<reference evidence="2" key="12">
    <citation type="journal article" date="2015" name="Genome Res.">
        <title>The Release 6 reference sequence of the Drosophila melanogaster genome.</title>
        <authorList>
            <person name="Hoskins R.A."/>
            <person name="Carlson J.W."/>
            <person name="Wan K.H."/>
            <person name="Park S."/>
            <person name="Mendez I."/>
            <person name="Galle S.E."/>
            <person name="Booth B.W."/>
            <person name="Pfeiffer B.D."/>
            <person name="George R.A."/>
            <person name="Svirskas R."/>
            <person name="Krzywinski M."/>
            <person name="Schein J."/>
            <person name="Accardo M.C."/>
            <person name="Damia E."/>
            <person name="Messina G."/>
            <person name="Mendez-Lago M."/>
            <person name="de Pablos B."/>
            <person name="Demakova O.V."/>
            <person name="Andreyeva E.N."/>
            <person name="Boldyreva L.V."/>
            <person name="Marra M."/>
            <person name="Carvalho A.B."/>
            <person name="Dimitri P."/>
            <person name="Villasante A."/>
            <person name="Zhimulev I.F."/>
            <person name="Rubin G.M."/>
            <person name="Karpen G.H."/>
            <person name="Celniker S.E."/>
        </authorList>
    </citation>
    <scope>NUCLEOTIDE SEQUENCE</scope>
</reference>
<reference evidence="2 5" key="1">
    <citation type="journal article" date="2000" name="Science">
        <title>The genome sequence of Drosophila melanogaster.</title>
        <authorList>
            <person name="Adams M.D."/>
            <person name="Celniker S.E."/>
            <person name="Holt R.A."/>
            <person name="Evans C.A."/>
            <person name="Gocayne J.D."/>
            <person name="Amanatides P.G."/>
            <person name="Scherer S.E."/>
            <person name="Li P.W."/>
            <person name="Hoskins R.A."/>
            <person name="Galle R.F."/>
            <person name="George R.A."/>
            <person name="Lewis S.E."/>
            <person name="Richards S."/>
            <person name="Ashburner M."/>
            <person name="Henderson S.N."/>
            <person name="Sutton G.G."/>
            <person name="Wortman J.R."/>
            <person name="Yandell M.D."/>
            <person name="Zhang Q."/>
            <person name="Chen L.X."/>
            <person name="Brandon R.C."/>
            <person name="Rogers Y.H."/>
            <person name="Blazej R.G."/>
            <person name="Champe M."/>
            <person name="Pfeiffer B.D."/>
            <person name="Wan K.H."/>
            <person name="Doyle C."/>
            <person name="Baxter E.G."/>
            <person name="Helt G."/>
            <person name="Nelson C.R."/>
            <person name="Gabor G.L."/>
            <person name="Abril J.F."/>
            <person name="Agbayani A."/>
            <person name="An H.J."/>
            <person name="Andrews-Pfannkoch C."/>
            <person name="Baldwin D."/>
            <person name="Ballew R.M."/>
            <person name="Basu A."/>
            <person name="Baxendale J."/>
            <person name="Bayraktaroglu L."/>
            <person name="Beasley E.M."/>
            <person name="Beeson K.Y."/>
            <person name="Benos P.V."/>
            <person name="Berman B.P."/>
            <person name="Bhandari D."/>
            <person name="Bolshakov S."/>
            <person name="Borkova D."/>
            <person name="Botchan M.R."/>
            <person name="Bouck J."/>
            <person name="Brokstein P."/>
            <person name="Brottier P."/>
            <person name="Burtis K.C."/>
            <person name="Busam D.A."/>
            <person name="Butler H."/>
            <person name="Cadieu E."/>
            <person name="Center A."/>
            <person name="Chandra I."/>
            <person name="Cherry J.M."/>
            <person name="Cawley S."/>
            <person name="Dahlke C."/>
            <person name="Davenport L.B."/>
            <person name="Davies P."/>
            <person name="de Pablos B."/>
            <person name="Delcher A."/>
            <person name="Deng Z."/>
            <person name="Mays A.D."/>
            <person name="Dew I."/>
            <person name="Dietz S.M."/>
            <person name="Dodson K."/>
            <person name="Doup L.E."/>
            <person name="Downes M."/>
            <person name="Dugan-Rocha S."/>
            <person name="Dunkov B.C."/>
            <person name="Dunn P."/>
            <person name="Durbin K.J."/>
            <person name="Evangelista C.C."/>
            <person name="Ferraz C."/>
            <person name="Ferriera S."/>
            <person name="Fleischmann W."/>
            <person name="Fosler C."/>
            <person name="Gabrielian A.E."/>
            <person name="Garg N.S."/>
            <person name="Gelbart W.M."/>
            <person name="Glasser K."/>
            <person name="Glodek A."/>
            <person name="Gong F."/>
            <person name="Gorrell J.H."/>
            <person name="Gu Z."/>
            <person name="Guan P."/>
            <person name="Harris M."/>
            <person name="Harris N.L."/>
            <person name="Harvey D."/>
            <person name="Heiman T.J."/>
            <person name="Hernandez J.R."/>
            <person name="Houck J."/>
            <person name="Hostin D."/>
            <person name="Houston K.A."/>
            <person name="Howland T.J."/>
            <person name="Wei M.H."/>
            <person name="Ibegwam C."/>
            <person name="Jalali M."/>
            <person name="Kalush F."/>
            <person name="Karpen G.H."/>
            <person name="Ke Z."/>
            <person name="Kennison J.A."/>
            <person name="Ketchum K.A."/>
            <person name="Kimmel B.E."/>
            <person name="Kodira C.D."/>
            <person name="Kraft C."/>
            <person name="Kravitz S."/>
            <person name="Kulp D."/>
            <person name="Lai Z."/>
            <person name="Lasko P."/>
            <person name="Lei Y."/>
            <person name="Levitsky A.A."/>
            <person name="Li J."/>
            <person name="Li Z."/>
            <person name="Liang Y."/>
            <person name="Lin X."/>
            <person name="Liu X."/>
            <person name="Mattei B."/>
            <person name="McIntosh T.C."/>
            <person name="McLeod M.P."/>
            <person name="McPherson D."/>
            <person name="Merkulov G."/>
            <person name="Milshina N.V."/>
            <person name="Mobarry C."/>
            <person name="Morris J."/>
            <person name="Moshrefi A."/>
            <person name="Mount S.M."/>
            <person name="Moy M."/>
            <person name="Murphy B."/>
            <person name="Murphy L."/>
            <person name="Muzny D.M."/>
            <person name="Nelson D.L."/>
            <person name="Nelson D.R."/>
            <person name="Nelson K.A."/>
            <person name="Nixon K."/>
            <person name="Nusskern D.R."/>
            <person name="Pacleb J.M."/>
            <person name="Palazzolo M."/>
            <person name="Pittman G.S."/>
            <person name="Pan S."/>
            <person name="Pollard J."/>
            <person name="Puri V."/>
            <person name="Reese M.G."/>
            <person name="Reinert K."/>
            <person name="Remington K."/>
            <person name="Saunders R.D."/>
            <person name="Scheeler F."/>
            <person name="Shen H."/>
            <person name="Shue B.C."/>
            <person name="Siden-Kiamos I."/>
            <person name="Simpson M."/>
            <person name="Skupski M.P."/>
            <person name="Smith T."/>
            <person name="Spier E."/>
            <person name="Spradling A.C."/>
            <person name="Stapleton M."/>
            <person name="Strong R."/>
            <person name="Sun E."/>
            <person name="Svirskas R."/>
            <person name="Tector C."/>
            <person name="Turner R."/>
            <person name="Venter E."/>
            <person name="Wang A.H."/>
            <person name="Wang X."/>
            <person name="Wang Z.Y."/>
            <person name="Wassarman D.A."/>
            <person name="Weinstock G.M."/>
            <person name="Weissenbach J."/>
            <person name="Williams S.M."/>
            <person name="WoodageT"/>
            <person name="Worley K.C."/>
            <person name="Wu D."/>
            <person name="Yang S."/>
            <person name="Yao Q.A."/>
            <person name="Ye J."/>
            <person name="Yeh R.F."/>
            <person name="Zaveri J.S."/>
            <person name="Zhan M."/>
            <person name="Zhang G."/>
            <person name="Zhao Q."/>
            <person name="Zheng L."/>
            <person name="Zheng X.H."/>
            <person name="Zhong F.N."/>
            <person name="Zhong W."/>
            <person name="Zhou X."/>
            <person name="Zhu S."/>
            <person name="Zhu X."/>
            <person name="Smith H.O."/>
            <person name="Gibbs R.A."/>
            <person name="Myers E.W."/>
            <person name="Rubin G.M."/>
            <person name="Venter J.C."/>
        </authorList>
    </citation>
    <scope>NUCLEOTIDE SEQUENCE [LARGE SCALE GENOMIC DNA]</scope>
    <source>
        <strain evidence="5">Berkeley</strain>
    </source>
</reference>
<dbReference type="PaxDb" id="7227-FBpp0304490"/>
<evidence type="ECO:0000313" key="4">
    <source>
        <dbReference type="FlyBase" id="FBgn0031292"/>
    </source>
</evidence>
<reference evidence="2" key="10">
    <citation type="journal article" date="2015" name="G3 (Bethesda)">
        <title>Gene Model Annotations for Drosophila melanogaster: Impact of High-Throughput Data.</title>
        <authorList>
            <consortium name="FlyBase Consortium"/>
            <person name="Matthews B.B."/>
            <person name="Dos Santos G."/>
            <person name="Crosby M.A."/>
            <person name="Emmert D.B."/>
            <person name="St Pierre S.E."/>
            <person name="Gramates L.S."/>
            <person name="Zhou P."/>
            <person name="Schroeder A.J."/>
            <person name="Falls K."/>
            <person name="Strelets V."/>
            <person name="Russo S.M."/>
            <person name="Gelbart W.M."/>
            <person name="null"/>
        </authorList>
    </citation>
    <scope>NUCLEOTIDE SEQUENCE</scope>
</reference>
<dbReference type="InParanoid" id="Q9VPV1"/>
<reference evidence="2 5" key="9">
    <citation type="journal article" date="2007" name="Science">
        <title>Sequence finishing and mapping of Drosophila melanogaster heterochromatin.</title>
        <authorList>
            <person name="Hoskins R.A."/>
            <person name="Carlson J.W."/>
            <person name="Kennedy C."/>
            <person name="Acevedo D."/>
            <person name="Evans-Holm M."/>
            <person name="Frise E."/>
            <person name="Wan K.H."/>
            <person name="Park S."/>
            <person name="Mendez-Lago M."/>
            <person name="Rossi F."/>
            <person name="Villasante A."/>
            <person name="Dimitri P."/>
            <person name="Karpen G.H."/>
            <person name="Celniker S.E."/>
        </authorList>
    </citation>
    <scope>NUCLEOTIDE SEQUENCE [LARGE SCALE GENOMIC DNA]</scope>
    <source>
        <strain evidence="5">Berkeley</strain>
    </source>
</reference>
<dbReference type="RefSeq" id="NP_608555.2">
    <property type="nucleotide sequence ID" value="NM_134711.2"/>
</dbReference>
<feature type="region of interest" description="Disordered" evidence="1">
    <location>
        <begin position="1635"/>
        <end position="1656"/>
    </location>
</feature>
<keyword evidence="5" id="KW-1185">Reference proteome</keyword>
<dbReference type="GlyGen" id="Q9VPV1">
    <property type="glycosylation" value="1 site"/>
</dbReference>
<dbReference type="RefSeq" id="NP_001285555.1">
    <property type="nucleotide sequence ID" value="NM_001298626.1"/>
</dbReference>
<sequence>MSDSDTNPTQEPDRPAPNVGKPAKERQAKPPVRYSKAKRQFQCCVAKEYYSEYSNMVDTLHITPRMMIHNKCFRVNSTYGLTLNIKNTGLFPRLINVTTDSPEDTSISIPELDLHRYLNTDESLEVKIWIRASSKRDINRRRHILVECFHPNIIFQVPIVVLDKLENPSISDTITFPSCVPGNKTHYEMIIYNPTKDLVRVRYRNTNRGLQISNNKDILPPKDYGKLLLVIQPKKLNVYRGFFNIKFGVLPPKPVMFFFTPKSMGVHLSIGSVLFGMTKFSREDVRTVTVCNETPHEVFVAGKFYSEPLMGSDSQDMDGTLSNKLIDDAVSMHSVLLYDFEENTSVQNVQIDADAAKHFDYEVPARIGSASSAEIRLIFRPNYNPENPFSDDVEPPYFQRTRATFCFTDSQECIESHNVILSGSIGGVDMEFHPKVIDFRKIYLGEEHCAQIKVLNVDDVPAKVVYTDCSDPDGSGIRITPAEGFFLEPCTRGIFNLSFYTLLPSRFTNTLRFKVQNGAHYKISLKGAGQPVQLRTFPQLVEFGSIPIAVPQKRYMLLMNPLAVPITLQVKATEDGEETPLVLNIRSATEMLPVTVRDPIRHLQQVHEDLQCQQLEESKEVHLTITEPELLSVHSVKSTDSVYSSEFEEEVMEPIPQMAAHLLTSLKKQKIFEKSETDRRVIQEALMGLLNSKYFSVFTKHNNYIFMDWNAVPSDPREVFCDNEIIYLRPNTGRSITILLVPNKVGYFHRSLSVRICPVVASPSLESSDDHPIMKAMIKSEFLCSKLWFEYNCVVPDIVWSNMVDLSSRIIYAGEDYDFEMNFTNRSTIGAFLHFDVVPNDMTFRDGIWKFFIDGESEVTAKCAVTFRSLGSTRLSGLVSVVGAKRPYAFHLFANVLPSEIRITPMYVHQRLQVYEKSVVHFYIDNYTPTLTKLSMRLKDIEFQYLTSRGGALASTGQSMYTTLVSVFTDPDLYQNTLYIDLQFDNVMMLPITFLVEGVPLYFEPDIRKGFDAGLLYTDTKEQFQESIYHHRFPVRVINKGRRAYRVLIIRLNSYGPEANVTSGCATNALTSRFDMEPKNIYLSPSCESQLDILASSYVEGHATGDFLLQVIDQKYPQRKHIIRIRTSADFVDCQLHWIPKQLNFNYKRCEPLKERSYVETPVLFNPCSLPIAEVTLQVTGPFRIKEFYEDTYEKEIRISMNDLERKEIFVILNRGGLKNQYCRQIEGRIMVMALGKQLKSLPLRLAIMVPDVVILQPDLVLFDRGEAYDSIINLVNQGCMPAEFKWKRLETTEVYIGDEDDPNGIAGEILSEILRMLEYDFSCEDQPNMTKRYQECRCQFRRFEEEGDFILDLLDDVINDMDLRHKPLLFPPKDPTDDLEDSDQSSTSVVRETISDILNRLHIDSSDQWSEPSSEYCFSSRFIYFYEKRGVVDHMDLECKLHLPHIRRNHEMRAVFELVILGGRTQRFTVTLVNLPQKIKFHKESIYMGIKPWYETFDTTLRVNNLSRYPLQLVVVEVKAPGSKEQAREKRLVDGYCKLVTSDIMQLEPLGANQIRVKGILGFSESFRHSFGAMINNSDSSYFHLRGQGVMPMLEMASPLPSAPMDPLEVEEEYRMLQKIYHYEIFRSITEVDEEPKRADGEEENQVEEKPSITEDFSLLSASESEMSSERKEAHDFQLFRMVHTYVMVNNNQELPHATVLRQLILAERYLKRLRSNQELYKLHQQVHQTYQKMHNSPGLKQSAMVKHFTVQPIPCEQHGYVLDLGSMARNSVRRFQLKLHFFGPGKLIAAARTAVRIPGLYVDFNVTDAKHSDKKFSFWAEKCTALEYFKKKYRNMMERLMDAEQDPKVKHAHSFDLDTMVQHQRDLAPKDRRLIEEYYNSLNRSVYPDHKHHFTLAKIFSGCLSNYSGVDVTMVGLFKPESRFYKKDQHVEDYLFIDLHMGPTLPILLKAVLVS</sequence>
<dbReference type="GeneID" id="33272"/>
<dbReference type="SMR" id="Q9VPV1"/>
<dbReference type="EMBL" id="AE014134">
    <property type="protein sequence ID" value="AHN54070.1"/>
    <property type="molecule type" value="Genomic_DNA"/>
</dbReference>
<organism evidence="2 5">
    <name type="scientific">Drosophila melanogaster</name>
    <name type="common">Fruit fly</name>
    <dbReference type="NCBI Taxonomy" id="7227"/>
    <lineage>
        <taxon>Eukaryota</taxon>
        <taxon>Metazoa</taxon>
        <taxon>Ecdysozoa</taxon>
        <taxon>Arthropoda</taxon>
        <taxon>Hexapoda</taxon>
        <taxon>Insecta</taxon>
        <taxon>Pterygota</taxon>
        <taxon>Neoptera</taxon>
        <taxon>Endopterygota</taxon>
        <taxon>Diptera</taxon>
        <taxon>Brachycera</taxon>
        <taxon>Muscomorpha</taxon>
        <taxon>Ephydroidea</taxon>
        <taxon>Drosophilidae</taxon>
        <taxon>Drosophila</taxon>
        <taxon>Sophophora</taxon>
    </lineage>
</organism>
<evidence type="ECO:0000256" key="1">
    <source>
        <dbReference type="SAM" id="MobiDB-lite"/>
    </source>
</evidence>
<dbReference type="EMBL" id="AE014134">
    <property type="protein sequence ID" value="AAF51436.3"/>
    <property type="molecule type" value="Genomic_DNA"/>
</dbReference>
<dbReference type="Proteomes" id="UP000000803">
    <property type="component" value="Chromosome 2L"/>
</dbReference>
<reference evidence="2 5" key="8">
    <citation type="journal article" date="2007" name="Science">
        <title>The Release 5.1 annotation of Drosophila melanogaster heterochromatin.</title>
        <authorList>
            <person name="Smith C.D."/>
            <person name="Shu S."/>
            <person name="Mungall C.J."/>
            <person name="Karpen G.H."/>
        </authorList>
    </citation>
    <scope>NUCLEOTIDE SEQUENCE [LARGE SCALE GENOMIC DNA]</scope>
    <source>
        <strain evidence="5">Berkeley</strain>
    </source>
</reference>
<dbReference type="HOGENOM" id="CLU_241182_0_0_1"/>
<dbReference type="OrthoDB" id="8014496at2759"/>
<reference evidence="2" key="13">
    <citation type="submission" date="2022-11" db="EMBL/GenBank/DDBJ databases">
        <title>Drosophila melanogaster release 4 sequence.</title>
        <authorList>
            <consortium name="Berkeley Drosophila Genome Project"/>
            <person name="Celniker S."/>
            <person name="Carlson J."/>
            <person name="Wan K."/>
            <person name="Pfeiffer B."/>
            <person name="Frise E."/>
            <person name="George R."/>
            <person name="Hoskins R."/>
            <person name="Stapleton M."/>
            <person name="Pacleb J."/>
            <person name="Park S."/>
            <person name="Svirskas R."/>
            <person name="Smith E."/>
            <person name="Yu C."/>
            <person name="Rubin G."/>
        </authorList>
    </citation>
    <scope>NUCLEOTIDE SEQUENCE</scope>
</reference>
<reference evidence="2" key="7">
    <citation type="submission" date="2006-08" db="EMBL/GenBank/DDBJ databases">
        <authorList>
            <person name="Celniker S."/>
            <person name="Carlson J."/>
            <person name="Wan K."/>
            <person name="Frise E."/>
            <person name="Hoskins R."/>
            <person name="Park S."/>
            <person name="Svirskas R."/>
            <person name="Rubin G."/>
        </authorList>
    </citation>
    <scope>NUCLEOTIDE SEQUENCE</scope>
</reference>
<feature type="region of interest" description="Disordered" evidence="1">
    <location>
        <begin position="1"/>
        <end position="34"/>
    </location>
</feature>
<evidence type="ECO:0000313" key="2">
    <source>
        <dbReference type="EMBL" id="AAF51436.3"/>
    </source>
</evidence>
<dbReference type="Gene3D" id="2.60.40.10">
    <property type="entry name" value="Immunoglobulins"/>
    <property type="match status" value="1"/>
</dbReference>
<gene>
    <name evidence="2" type="primary">Dmel\CG15824</name>
    <name evidence="2 4" type="ORF">CG15824</name>
    <name evidence="2" type="ORF">Dmel_CG15824</name>
</gene>
<dbReference type="FlyBase" id="FBgn0031292">
    <property type="gene designation" value="CG15824"/>
</dbReference>
<reference evidence="5" key="4">
    <citation type="journal article" date="2002" name="Genome Biol.">
        <title>The transposable elements of the Drosophila melanogaster euchromatin: a genomics perspective.</title>
        <authorList>
            <person name="Kaminker J.S."/>
            <person name="Bergman C.M."/>
            <person name="Kronmiller B."/>
            <person name="Carlson J."/>
            <person name="Svirskas R."/>
            <person name="Patel S."/>
            <person name="Frise E."/>
            <person name="Wheeler D.A."/>
            <person name="Lewis S.E."/>
            <person name="Rubin G.M."/>
            <person name="Ashburner M."/>
            <person name="Celniker S.E."/>
        </authorList>
    </citation>
    <scope>NUCLEOTIDE SEQUENCE [LARGE SCALE GENOMIC DNA]</scope>
    <source>
        <strain evidence="5">Berkeley</strain>
    </source>
</reference>
<dbReference type="BioGRID-ORCS" id="33272">
    <property type="hits" value="0 hits in 1 CRISPR screen"/>
</dbReference>
<reference evidence="5" key="3">
    <citation type="journal article" date="2002" name="Genome Biol.">
        <title>Annotation of the Drosophila melanogaster euchromatic genome: a systematic review.</title>
        <authorList>
            <person name="Misra S."/>
            <person name="Crosby M.A."/>
            <person name="Mungall C.J."/>
            <person name="Matthews B.B."/>
            <person name="Campbell K.S."/>
            <person name="Hradecky P."/>
            <person name="Huang Y."/>
            <person name="Kaminker J.S."/>
            <person name="Millburn G.H."/>
            <person name="Prochnik S.E."/>
            <person name="Smith C.D."/>
            <person name="Tupy J.L."/>
            <person name="Whitfied E.J."/>
            <person name="Bayraktaroglu L."/>
            <person name="Berman B.P."/>
            <person name="Bettencourt B.R."/>
            <person name="Celniker S.E."/>
            <person name="de Grey A.D."/>
            <person name="Drysdale R.A."/>
            <person name="Harris N.L."/>
            <person name="Richter J."/>
            <person name="Russo S."/>
            <person name="Schroeder A.J."/>
            <person name="Shu S.Q."/>
            <person name="Stapleton M."/>
            <person name="Yamada C."/>
            <person name="Ashburner M."/>
            <person name="Gelbart W.M."/>
            <person name="Rubin G.M."/>
            <person name="Lewis S.E."/>
        </authorList>
    </citation>
    <scope>GENOME REANNOTATION</scope>
    <source>
        <strain evidence="5">Berkeley</strain>
    </source>
</reference>
<dbReference type="PANTHER" id="PTHR23053">
    <property type="entry name" value="DLEC1 DELETED IN LUNG AND ESOPHAGEAL CANCER 1"/>
    <property type="match status" value="1"/>
</dbReference>
<dbReference type="AGR" id="FB:FBgn0031292"/>
<dbReference type="InterPro" id="IPR033305">
    <property type="entry name" value="Hydin-like"/>
</dbReference>
<dbReference type="UCSC" id="CG15824-RA">
    <property type="organism name" value="d. melanogaster"/>
</dbReference>
<dbReference type="eggNOG" id="ENOG502QQ4F">
    <property type="taxonomic scope" value="Eukaryota"/>
</dbReference>
<dbReference type="VEuPathDB" id="VectorBase:FBgn0031292"/>
<proteinExistence type="predicted"/>
<reference evidence="2" key="11">
    <citation type="journal article" date="2015" name="G3 (Bethesda)">
        <title>Gene Model Annotations for Drosophila melanogaster: The Rule-Benders.</title>
        <authorList>
            <consortium name="FlyBase Consortium"/>
            <person name="Crosby M.A."/>
            <person name="Gramates L.S."/>
            <person name="Dos Santos G."/>
            <person name="Matthews B.B."/>
            <person name="St Pierre S.E."/>
            <person name="Zhou P."/>
            <person name="Schroeder A.J."/>
            <person name="Falls K."/>
            <person name="Emmert D.B."/>
            <person name="Russo S.M."/>
            <person name="Gelbart W.M."/>
            <person name="null"/>
        </authorList>
    </citation>
    <scope>NUCLEOTIDE SEQUENCE</scope>
</reference>
<reference evidence="2" key="14">
    <citation type="submission" date="2022-11" db="EMBL/GenBank/DDBJ databases">
        <authorList>
            <consortium name="FlyBase"/>
        </authorList>
    </citation>
    <scope>NUCLEOTIDE SEQUENCE</scope>
</reference>
<dbReference type="STRING" id="7227.FBpp0311698"/>
<dbReference type="ExpressionAtlas" id="Q9VPV1">
    <property type="expression patterns" value="baseline and differential"/>
</dbReference>
<feature type="compositionally biased region" description="Polar residues" evidence="1">
    <location>
        <begin position="1"/>
        <end position="10"/>
    </location>
</feature>
<protein>
    <submittedName>
        <fullName evidence="2">Uncharacterized protein, isoform B</fullName>
    </submittedName>
    <submittedName>
        <fullName evidence="3">Uncharacterized protein, isoform C</fullName>
    </submittedName>
</protein>
<evidence type="ECO:0000313" key="3">
    <source>
        <dbReference type="EMBL" id="AHN54070.1"/>
    </source>
</evidence>
<dbReference type="PANTHER" id="PTHR23053:SF0">
    <property type="entry name" value="HYDROCEPHALUS-INDUCING PROTEIN HOMOLOG"/>
    <property type="match status" value="1"/>
</dbReference>
<reference evidence="2 5" key="5">
    <citation type="journal article" date="2002" name="Genome Biol.">
        <title>Heterochromatic sequences in a Drosophila whole-genome shotgun assembly.</title>
        <authorList>
            <person name="Hoskins R.A."/>
            <person name="Smith C.D."/>
            <person name="Carlson J.W."/>
            <person name="Carvalho A.B."/>
            <person name="Halpern A."/>
            <person name="Kaminker J.S."/>
            <person name="Kennedy C."/>
            <person name="Mungall C.J."/>
            <person name="Sullivan B.A."/>
            <person name="Sutton G.G."/>
            <person name="Yasuhara J.C."/>
            <person name="Wakimoto B.T."/>
            <person name="Myers E.W."/>
            <person name="Celniker S.E."/>
            <person name="Rubin G.M."/>
            <person name="Karpen G.H."/>
        </authorList>
    </citation>
    <scope>NUCLEOTIDE SEQUENCE [LARGE SCALE GENOMIC DNA]</scope>
    <source>
        <strain evidence="5">Berkeley</strain>
    </source>
</reference>
<reference evidence="5" key="2">
    <citation type="journal article" date="2002" name="Genome Biol.">
        <title>Finishing a whole-genome shotgun: release 3 of the Drosophila melanogaster euchromatic genome sequence.</title>
        <authorList>
            <person name="Celniker S.E."/>
            <person name="Wheeler D.A."/>
            <person name="Kronmiller B."/>
            <person name="Carlson J.W."/>
            <person name="Halpern A."/>
            <person name="Patel S."/>
            <person name="Adams M."/>
            <person name="Champe M."/>
            <person name="Dugan S.P."/>
            <person name="Frise E."/>
            <person name="Hodgson A."/>
            <person name="George R.A."/>
            <person name="Hoskins R.A."/>
            <person name="Laverty T."/>
            <person name="Muzny D.M."/>
            <person name="Nelson C.R."/>
            <person name="Pacleb J.M."/>
            <person name="Park S."/>
            <person name="Pfeiffer B.D."/>
            <person name="Richards S."/>
            <person name="Sodergren E.J."/>
            <person name="Svirskas R."/>
            <person name="Tabor P.E."/>
            <person name="Wan K."/>
            <person name="Stapleton M."/>
            <person name="Sutton G.G."/>
            <person name="Venter C."/>
            <person name="Weinstock G."/>
            <person name="Scherer S.E."/>
            <person name="Myers E.W."/>
            <person name="Gibbs R.A."/>
            <person name="Rubin G.M."/>
        </authorList>
    </citation>
    <scope>NUCLEOTIDE SEQUENCE [LARGE SCALE GENOMIC DNA]</scope>
    <source>
        <strain evidence="5">Berkeley</strain>
    </source>
</reference>
<accession>Q9VPV1</accession>
<reference evidence="2 5" key="6">
    <citation type="journal article" date="2005" name="PLoS Comput. Biol.">
        <title>Combined evidence annotation of transposable elements in genome sequences.</title>
        <authorList>
            <person name="Quesneville H."/>
            <person name="Bergman C.M."/>
            <person name="Andrieu O."/>
            <person name="Autard D."/>
            <person name="Nouaud D."/>
            <person name="Ashburner M."/>
            <person name="Anxolabehere D."/>
        </authorList>
    </citation>
    <scope>NUCLEOTIDE SEQUENCE [LARGE SCALE GENOMIC DNA]</scope>
    <source>
        <strain evidence="5">Berkeley</strain>
    </source>
</reference>
<dbReference type="AlphaFoldDB" id="Q9VPV1"/>
<dbReference type="Bgee" id="FBgn0031292">
    <property type="expression patterns" value="Expressed in outer photoreceptor cell (Drosophila) in insect head and 15 other cell types or tissues"/>
</dbReference>
<evidence type="ECO:0000313" key="5">
    <source>
        <dbReference type="Proteomes" id="UP000000803"/>
    </source>
</evidence>
<name>Q9VPV1_DROME</name>
<dbReference type="OMA" id="MDWNAIP"/>
<dbReference type="KEGG" id="dme:Dmel_CG15824"/>